<keyword evidence="1" id="KW-0732">Signal</keyword>
<proteinExistence type="predicted"/>
<evidence type="ECO:0000313" key="2">
    <source>
        <dbReference type="EMBL" id="MDN5202409.1"/>
    </source>
</evidence>
<organism evidence="2 3">
    <name type="scientific">Splendidivirga corallicola</name>
    <dbReference type="NCBI Taxonomy" id="3051826"/>
    <lineage>
        <taxon>Bacteria</taxon>
        <taxon>Pseudomonadati</taxon>
        <taxon>Bacteroidota</taxon>
        <taxon>Cytophagia</taxon>
        <taxon>Cytophagales</taxon>
        <taxon>Splendidivirgaceae</taxon>
        <taxon>Splendidivirga</taxon>
    </lineage>
</organism>
<dbReference type="PROSITE" id="PS51257">
    <property type="entry name" value="PROKAR_LIPOPROTEIN"/>
    <property type="match status" value="1"/>
</dbReference>
<dbReference type="InterPro" id="IPR025345">
    <property type="entry name" value="DUF4249"/>
</dbReference>
<feature type="signal peptide" evidence="1">
    <location>
        <begin position="1"/>
        <end position="21"/>
    </location>
</feature>
<feature type="chain" id="PRO_5046665953" evidence="1">
    <location>
        <begin position="22"/>
        <end position="276"/>
    </location>
</feature>
<protein>
    <submittedName>
        <fullName evidence="2">DUF4249 family protein</fullName>
    </submittedName>
</protein>
<dbReference type="Pfam" id="PF14054">
    <property type="entry name" value="DUF4249"/>
    <property type="match status" value="1"/>
</dbReference>
<gene>
    <name evidence="2" type="ORF">QQ008_13565</name>
</gene>
<dbReference type="Proteomes" id="UP001172082">
    <property type="component" value="Unassembled WGS sequence"/>
</dbReference>
<dbReference type="EMBL" id="JAUJEA010000004">
    <property type="protein sequence ID" value="MDN5202409.1"/>
    <property type="molecule type" value="Genomic_DNA"/>
</dbReference>
<accession>A0ABT8KQC4</accession>
<sequence length="276" mass="31375">MKQLNLNIILALSLFALLACDANEFDPNTTDVVIIEAYLYEGEPVTNVKVSQLIPFVAEEDASYAINDAEISIIWNDQHYPLTLSPGDSGYYHYPGTELEVKIGETYRIELEYFGKLVSATTTVPPGPEGLVLSGTQFEVPPIESFFDLRNRNIENIEIYWDNNDASHHYVLIENIEDNPSPVDVNNILGEFRRGNFQLITRPTNLDVYNVRGQTLDQYGTYRVKLFKVNQEYVDLYETSEQDSRSLNEPLSNVENGLGIFTSFSYDAVFFEVIKP</sequence>
<evidence type="ECO:0000256" key="1">
    <source>
        <dbReference type="SAM" id="SignalP"/>
    </source>
</evidence>
<dbReference type="RefSeq" id="WP_346752433.1">
    <property type="nucleotide sequence ID" value="NZ_JAUJEA010000004.1"/>
</dbReference>
<comment type="caution">
    <text evidence="2">The sequence shown here is derived from an EMBL/GenBank/DDBJ whole genome shotgun (WGS) entry which is preliminary data.</text>
</comment>
<name>A0ABT8KQC4_9BACT</name>
<keyword evidence="3" id="KW-1185">Reference proteome</keyword>
<evidence type="ECO:0000313" key="3">
    <source>
        <dbReference type="Proteomes" id="UP001172082"/>
    </source>
</evidence>
<reference evidence="2" key="1">
    <citation type="submission" date="2023-06" db="EMBL/GenBank/DDBJ databases">
        <title>Genomic of Parafulvivirga corallium.</title>
        <authorList>
            <person name="Wang G."/>
        </authorList>
    </citation>
    <scope>NUCLEOTIDE SEQUENCE</scope>
    <source>
        <strain evidence="2">BMA10</strain>
    </source>
</reference>